<dbReference type="GeneID" id="106758775"/>
<feature type="compositionally biased region" description="Basic and acidic residues" evidence="1">
    <location>
        <begin position="1"/>
        <end position="10"/>
    </location>
</feature>
<evidence type="ECO:0000313" key="4">
    <source>
        <dbReference type="RefSeq" id="XP_014497246.1"/>
    </source>
</evidence>
<keyword evidence="2" id="KW-0472">Membrane</keyword>
<dbReference type="OrthoDB" id="737041at2759"/>
<protein>
    <submittedName>
        <fullName evidence="4">Uncharacterized protein LOC106758775</fullName>
    </submittedName>
</protein>
<dbReference type="Proteomes" id="UP000087766">
    <property type="component" value="Chromosome 4"/>
</dbReference>
<dbReference type="PANTHER" id="PTHR33625:SF2">
    <property type="entry name" value="POST-SET DOMAIN-CONTAINING PROTEIN"/>
    <property type="match status" value="1"/>
</dbReference>
<accession>A0A1S3TTX7</accession>
<proteinExistence type="predicted"/>
<sequence>MVEDYGERVTTEPSMGGGNIMHTNLSSSSSSSSSTVLPNLKPSVSTINTLSCTLCHCHNQLSSKQQVPSQGEVEDAVSALQQFIQAFQQISGSYDSRTVISHGYKRLYDAFQLLQSDPAVKRLVVSLSSDKALWDAFMSNVLHQKLLELPDSVECRRPEISELNEFGTQILSWTLDVIKRKILELIESFQLLLNDLFQSHKMENDAAYASKMDEKVRSSFLLSIVILLIVIVARSQR</sequence>
<evidence type="ECO:0000313" key="3">
    <source>
        <dbReference type="Proteomes" id="UP000087766"/>
    </source>
</evidence>
<name>A0A1S3TTX7_VIGRR</name>
<dbReference type="RefSeq" id="XP_014497246.1">
    <property type="nucleotide sequence ID" value="XM_014641760.2"/>
</dbReference>
<dbReference type="STRING" id="3916.A0A1S3TTX7"/>
<organism evidence="3 4">
    <name type="scientific">Vigna radiata var. radiata</name>
    <name type="common">Mung bean</name>
    <name type="synonym">Phaseolus aureus</name>
    <dbReference type="NCBI Taxonomy" id="3916"/>
    <lineage>
        <taxon>Eukaryota</taxon>
        <taxon>Viridiplantae</taxon>
        <taxon>Streptophyta</taxon>
        <taxon>Embryophyta</taxon>
        <taxon>Tracheophyta</taxon>
        <taxon>Spermatophyta</taxon>
        <taxon>Magnoliopsida</taxon>
        <taxon>eudicotyledons</taxon>
        <taxon>Gunneridae</taxon>
        <taxon>Pentapetalae</taxon>
        <taxon>rosids</taxon>
        <taxon>fabids</taxon>
        <taxon>Fabales</taxon>
        <taxon>Fabaceae</taxon>
        <taxon>Papilionoideae</taxon>
        <taxon>50 kb inversion clade</taxon>
        <taxon>NPAAA clade</taxon>
        <taxon>indigoferoid/millettioid clade</taxon>
        <taxon>Phaseoleae</taxon>
        <taxon>Vigna</taxon>
    </lineage>
</organism>
<keyword evidence="2" id="KW-1133">Transmembrane helix</keyword>
<reference evidence="4" key="2">
    <citation type="submission" date="2025-08" db="UniProtKB">
        <authorList>
            <consortium name="RefSeq"/>
        </authorList>
    </citation>
    <scope>IDENTIFICATION</scope>
    <source>
        <tissue evidence="4">Leaf</tissue>
    </source>
</reference>
<keyword evidence="3" id="KW-1185">Reference proteome</keyword>
<dbReference type="PANTHER" id="PTHR33625">
    <property type="entry name" value="OS08G0179900 PROTEIN"/>
    <property type="match status" value="1"/>
</dbReference>
<reference evidence="3" key="1">
    <citation type="journal article" date="2014" name="Nat. Commun.">
        <title>Genome sequence of mungbean and insights into evolution within Vigna species.</title>
        <authorList>
            <person name="Kang Y.J."/>
            <person name="Kim S.K."/>
            <person name="Kim M.Y."/>
            <person name="Lestari P."/>
            <person name="Kim K.H."/>
            <person name="Ha B.K."/>
            <person name="Jun T.H."/>
            <person name="Hwang W.J."/>
            <person name="Lee T."/>
            <person name="Lee J."/>
            <person name="Shim S."/>
            <person name="Yoon M.Y."/>
            <person name="Jang Y.E."/>
            <person name="Han K.S."/>
            <person name="Taeprayoon P."/>
            <person name="Yoon N."/>
            <person name="Somta P."/>
            <person name="Tanya P."/>
            <person name="Kim K.S."/>
            <person name="Gwag J.G."/>
            <person name="Moon J.K."/>
            <person name="Lee Y.H."/>
            <person name="Park B.S."/>
            <person name="Bombarely A."/>
            <person name="Doyle J.J."/>
            <person name="Jackson S.A."/>
            <person name="Schafleitner R."/>
            <person name="Srinives P."/>
            <person name="Varshney R.K."/>
            <person name="Lee S.H."/>
        </authorList>
    </citation>
    <scope>NUCLEOTIDE SEQUENCE [LARGE SCALE GENOMIC DNA]</scope>
    <source>
        <strain evidence="3">cv. VC1973A</strain>
    </source>
</reference>
<gene>
    <name evidence="4" type="primary">LOC106758775</name>
</gene>
<keyword evidence="2" id="KW-0812">Transmembrane</keyword>
<evidence type="ECO:0000256" key="1">
    <source>
        <dbReference type="SAM" id="MobiDB-lite"/>
    </source>
</evidence>
<dbReference type="AlphaFoldDB" id="A0A1S3TTX7"/>
<evidence type="ECO:0000256" key="2">
    <source>
        <dbReference type="SAM" id="Phobius"/>
    </source>
</evidence>
<feature type="region of interest" description="Disordered" evidence="1">
    <location>
        <begin position="1"/>
        <end position="34"/>
    </location>
</feature>
<feature type="transmembrane region" description="Helical" evidence="2">
    <location>
        <begin position="216"/>
        <end position="233"/>
    </location>
</feature>
<dbReference type="KEGG" id="vra:106758775"/>